<feature type="transmembrane region" description="Helical" evidence="5">
    <location>
        <begin position="292"/>
        <end position="309"/>
    </location>
</feature>
<feature type="transmembrane region" description="Helical" evidence="5">
    <location>
        <begin position="215"/>
        <end position="236"/>
    </location>
</feature>
<feature type="transmembrane region" description="Helical" evidence="5">
    <location>
        <begin position="29"/>
        <end position="49"/>
    </location>
</feature>
<evidence type="ECO:0000313" key="7">
    <source>
        <dbReference type="EMBL" id="CAD9812101.1"/>
    </source>
</evidence>
<dbReference type="EMBL" id="HBHQ01005871">
    <property type="protein sequence ID" value="CAD9812101.1"/>
    <property type="molecule type" value="Transcribed_RNA"/>
</dbReference>
<organism evidence="7">
    <name type="scientific">Attheya septentrionalis</name>
    <dbReference type="NCBI Taxonomy" id="420275"/>
    <lineage>
        <taxon>Eukaryota</taxon>
        <taxon>Sar</taxon>
        <taxon>Stramenopiles</taxon>
        <taxon>Ochrophyta</taxon>
        <taxon>Bacillariophyta</taxon>
        <taxon>Coscinodiscophyceae</taxon>
        <taxon>Chaetocerotophycidae</taxon>
        <taxon>Chaetocerotales</taxon>
        <taxon>Attheyaceae</taxon>
        <taxon>Attheya</taxon>
    </lineage>
</organism>
<comment type="subcellular location">
    <subcellularLocation>
        <location evidence="1">Membrane</location>
        <topology evidence="1">Multi-pass membrane protein</topology>
    </subcellularLocation>
</comment>
<evidence type="ECO:0000259" key="6">
    <source>
        <dbReference type="Pfam" id="PF03151"/>
    </source>
</evidence>
<dbReference type="PANTHER" id="PTHR11132">
    <property type="entry name" value="SOLUTE CARRIER FAMILY 35"/>
    <property type="match status" value="1"/>
</dbReference>
<evidence type="ECO:0000256" key="4">
    <source>
        <dbReference type="ARBA" id="ARBA00023136"/>
    </source>
</evidence>
<evidence type="ECO:0000256" key="2">
    <source>
        <dbReference type="ARBA" id="ARBA00022692"/>
    </source>
</evidence>
<keyword evidence="4 5" id="KW-0472">Membrane</keyword>
<dbReference type="InterPro" id="IPR050186">
    <property type="entry name" value="TPT_transporter"/>
</dbReference>
<protein>
    <recommendedName>
        <fullName evidence="6">Sugar phosphate transporter domain-containing protein</fullName>
    </recommendedName>
</protein>
<proteinExistence type="predicted"/>
<feature type="transmembrane region" description="Helical" evidence="5">
    <location>
        <begin position="256"/>
        <end position="280"/>
    </location>
</feature>
<accession>A0A7S2U8S1</accession>
<dbReference type="InterPro" id="IPR004853">
    <property type="entry name" value="Sugar_P_trans_dom"/>
</dbReference>
<keyword evidence="2 5" id="KW-0812">Transmembrane</keyword>
<feature type="domain" description="Sugar phosphate transporter" evidence="6">
    <location>
        <begin position="31"/>
        <end position="329"/>
    </location>
</feature>
<sequence length="342" mass="36022">MTWFNFLNISIFSELSVKMSGKAAAPPSTIKLVGLVFAWYAGNTLYNVYNKKATNMIHAHWFVAAAQLVVGIVWSVVMWGTGMRKTPNLSSADLTACIPIGLCACIAHGGSVLAMGVGAVSFAQIVKACEPVFAAVVGVLLPPVDFKPMLAYAMLIPIVGGVGLACIKEGKGVDINVEAFMYASVANAAAALKGKLGGSVTKALKGDKSKNMDSANVYAIMNIISFIFTVPIVIVSELPTLREEWDKSCAEHGTQALVMNIALSGLFFYIYNEFAFAFTAQVGAVTSSVLNTAKRVIIIVVSAIIFGEAMERNTVIGSAIAIGGTFAYSLASKKAPAKAKKA</sequence>
<gene>
    <name evidence="7" type="ORF">ASEP1449_LOCUS3926</name>
</gene>
<dbReference type="AlphaFoldDB" id="A0A7S2U8S1"/>
<name>A0A7S2U8S1_9STRA</name>
<evidence type="ECO:0000256" key="5">
    <source>
        <dbReference type="SAM" id="Phobius"/>
    </source>
</evidence>
<dbReference type="GO" id="GO:0016020">
    <property type="term" value="C:membrane"/>
    <property type="evidence" value="ECO:0007669"/>
    <property type="project" value="UniProtKB-SubCell"/>
</dbReference>
<keyword evidence="3 5" id="KW-1133">Transmembrane helix</keyword>
<dbReference type="Pfam" id="PF03151">
    <property type="entry name" value="TPT"/>
    <property type="match status" value="1"/>
</dbReference>
<dbReference type="SUPFAM" id="SSF103481">
    <property type="entry name" value="Multidrug resistance efflux transporter EmrE"/>
    <property type="match status" value="1"/>
</dbReference>
<feature type="transmembrane region" description="Helical" evidence="5">
    <location>
        <begin position="315"/>
        <end position="331"/>
    </location>
</feature>
<dbReference type="InterPro" id="IPR037185">
    <property type="entry name" value="EmrE-like"/>
</dbReference>
<feature type="transmembrane region" description="Helical" evidence="5">
    <location>
        <begin position="61"/>
        <end position="81"/>
    </location>
</feature>
<evidence type="ECO:0000256" key="1">
    <source>
        <dbReference type="ARBA" id="ARBA00004141"/>
    </source>
</evidence>
<evidence type="ECO:0000256" key="3">
    <source>
        <dbReference type="ARBA" id="ARBA00022989"/>
    </source>
</evidence>
<reference evidence="7" key="1">
    <citation type="submission" date="2021-01" db="EMBL/GenBank/DDBJ databases">
        <authorList>
            <person name="Corre E."/>
            <person name="Pelletier E."/>
            <person name="Niang G."/>
            <person name="Scheremetjew M."/>
            <person name="Finn R."/>
            <person name="Kale V."/>
            <person name="Holt S."/>
            <person name="Cochrane G."/>
            <person name="Meng A."/>
            <person name="Brown T."/>
            <person name="Cohen L."/>
        </authorList>
    </citation>
    <scope>NUCLEOTIDE SEQUENCE</scope>
    <source>
        <strain evidence="7">CCMP2084</strain>
    </source>
</reference>